<sequence>MWKNIKIDEDFTLNVHEADEQQTKANICLKKEELPFTSEIKTENCPDYGTQLNESGTSGVVSDFLPNYSVKKEPQVIDLTDDDLSEVKKEPICEINLTNDEDLVDAKIEIKAPVIERSELDVIVIPDDTEPEINNKTSENTSVGREIVKQIINSVIHNENVEKTVPDPVTRPAITVRSPDVINCLKETVETRLAPPPTSGETQPALQVPVIAPNTSVKKTNGEIVGDALRSLLTAQSPEEQETIGKLLKNLLSEDQVAPSGGSLVRNVTSSSSEFQTPPKKTPIRPKKNNSKNPNKKTKSVQKIVMTPTGVKIADPQILFLNGQKDTKRTSDFFVRSNSKRSLDSQLKEKKNESPVKKQRTESLHSLPTTSPKSKTTNWVQDHFNVGEKPAKRGRKPKAQPKTRGRKPRNQPAQTPKTPSRRPRKQPETPVIPETVPNAINDTCKIIGEFLNGVFNPDSVQGETLPSFLGRCYGTQLVNMYLSLNGKKQSGP</sequence>
<accession>D2A5C9</accession>
<proteinExistence type="predicted"/>
<dbReference type="EMBL" id="KQ971345">
    <property type="protein sequence ID" value="EFA05097.2"/>
    <property type="molecule type" value="Genomic_DNA"/>
</dbReference>
<evidence type="ECO:0000313" key="2">
    <source>
        <dbReference type="EMBL" id="EFA05097.2"/>
    </source>
</evidence>
<evidence type="ECO:0000256" key="1">
    <source>
        <dbReference type="SAM" id="MobiDB-lite"/>
    </source>
</evidence>
<feature type="compositionally biased region" description="Polar residues" evidence="1">
    <location>
        <begin position="266"/>
        <end position="276"/>
    </location>
</feature>
<feature type="compositionally biased region" description="Basic residues" evidence="1">
    <location>
        <begin position="392"/>
        <end position="409"/>
    </location>
</feature>
<dbReference type="Proteomes" id="UP000007266">
    <property type="component" value="Linkage group 6"/>
</dbReference>
<feature type="compositionally biased region" description="Basic and acidic residues" evidence="1">
    <location>
        <begin position="341"/>
        <end position="363"/>
    </location>
</feature>
<name>D2A5C9_TRICA</name>
<reference evidence="2 3" key="1">
    <citation type="journal article" date="2008" name="Nature">
        <title>The genome of the model beetle and pest Tribolium castaneum.</title>
        <authorList>
            <consortium name="Tribolium Genome Sequencing Consortium"/>
            <person name="Richards S."/>
            <person name="Gibbs R.A."/>
            <person name="Weinstock G.M."/>
            <person name="Brown S.J."/>
            <person name="Denell R."/>
            <person name="Beeman R.W."/>
            <person name="Gibbs R."/>
            <person name="Beeman R.W."/>
            <person name="Brown S.J."/>
            <person name="Bucher G."/>
            <person name="Friedrich M."/>
            <person name="Grimmelikhuijzen C.J."/>
            <person name="Klingler M."/>
            <person name="Lorenzen M."/>
            <person name="Richards S."/>
            <person name="Roth S."/>
            <person name="Schroder R."/>
            <person name="Tautz D."/>
            <person name="Zdobnov E.M."/>
            <person name="Muzny D."/>
            <person name="Gibbs R.A."/>
            <person name="Weinstock G.M."/>
            <person name="Attaway T."/>
            <person name="Bell S."/>
            <person name="Buhay C.J."/>
            <person name="Chandrabose M.N."/>
            <person name="Chavez D."/>
            <person name="Clerk-Blankenburg K.P."/>
            <person name="Cree A."/>
            <person name="Dao M."/>
            <person name="Davis C."/>
            <person name="Chacko J."/>
            <person name="Dinh H."/>
            <person name="Dugan-Rocha S."/>
            <person name="Fowler G."/>
            <person name="Garner T.T."/>
            <person name="Garnes J."/>
            <person name="Gnirke A."/>
            <person name="Hawes A."/>
            <person name="Hernandez J."/>
            <person name="Hines S."/>
            <person name="Holder M."/>
            <person name="Hume J."/>
            <person name="Jhangiani S.N."/>
            <person name="Joshi V."/>
            <person name="Khan Z.M."/>
            <person name="Jackson L."/>
            <person name="Kovar C."/>
            <person name="Kowis A."/>
            <person name="Lee S."/>
            <person name="Lewis L.R."/>
            <person name="Margolis J."/>
            <person name="Morgan M."/>
            <person name="Nazareth L.V."/>
            <person name="Nguyen N."/>
            <person name="Okwuonu G."/>
            <person name="Parker D."/>
            <person name="Richards S."/>
            <person name="Ruiz S.J."/>
            <person name="Santibanez J."/>
            <person name="Savard J."/>
            <person name="Scherer S.E."/>
            <person name="Schneider B."/>
            <person name="Sodergren E."/>
            <person name="Tautz D."/>
            <person name="Vattahil S."/>
            <person name="Villasana D."/>
            <person name="White C.S."/>
            <person name="Wright R."/>
            <person name="Park Y."/>
            <person name="Beeman R.W."/>
            <person name="Lord J."/>
            <person name="Oppert B."/>
            <person name="Lorenzen M."/>
            <person name="Brown S."/>
            <person name="Wang L."/>
            <person name="Savard J."/>
            <person name="Tautz D."/>
            <person name="Richards S."/>
            <person name="Weinstock G."/>
            <person name="Gibbs R.A."/>
            <person name="Liu Y."/>
            <person name="Worley K."/>
            <person name="Weinstock G."/>
            <person name="Elsik C.G."/>
            <person name="Reese J.T."/>
            <person name="Elhaik E."/>
            <person name="Landan G."/>
            <person name="Graur D."/>
            <person name="Arensburger P."/>
            <person name="Atkinson P."/>
            <person name="Beeman R.W."/>
            <person name="Beidler J."/>
            <person name="Brown S.J."/>
            <person name="Demuth J.P."/>
            <person name="Drury D.W."/>
            <person name="Du Y.Z."/>
            <person name="Fujiwara H."/>
            <person name="Lorenzen M."/>
            <person name="Maselli V."/>
            <person name="Osanai M."/>
            <person name="Park Y."/>
            <person name="Robertson H.M."/>
            <person name="Tu Z."/>
            <person name="Wang J.J."/>
            <person name="Wang S."/>
            <person name="Richards S."/>
            <person name="Song H."/>
            <person name="Zhang L."/>
            <person name="Sodergren E."/>
            <person name="Werner D."/>
            <person name="Stanke M."/>
            <person name="Morgenstern B."/>
            <person name="Solovyev V."/>
            <person name="Kosarev P."/>
            <person name="Brown G."/>
            <person name="Chen H.C."/>
            <person name="Ermolaeva O."/>
            <person name="Hlavina W."/>
            <person name="Kapustin Y."/>
            <person name="Kiryutin B."/>
            <person name="Kitts P."/>
            <person name="Maglott D."/>
            <person name="Pruitt K."/>
            <person name="Sapojnikov V."/>
            <person name="Souvorov A."/>
            <person name="Mackey A.J."/>
            <person name="Waterhouse R.M."/>
            <person name="Wyder S."/>
            <person name="Zdobnov E.M."/>
            <person name="Zdobnov E.M."/>
            <person name="Wyder S."/>
            <person name="Kriventseva E.V."/>
            <person name="Kadowaki T."/>
            <person name="Bork P."/>
            <person name="Aranda M."/>
            <person name="Bao R."/>
            <person name="Beermann A."/>
            <person name="Berns N."/>
            <person name="Bolognesi R."/>
            <person name="Bonneton F."/>
            <person name="Bopp D."/>
            <person name="Brown S.J."/>
            <person name="Bucher G."/>
            <person name="Butts T."/>
            <person name="Chaumot A."/>
            <person name="Denell R.E."/>
            <person name="Ferrier D.E."/>
            <person name="Friedrich M."/>
            <person name="Gordon C.M."/>
            <person name="Jindra M."/>
            <person name="Klingler M."/>
            <person name="Lan Q."/>
            <person name="Lattorff H.M."/>
            <person name="Laudet V."/>
            <person name="von Levetsow C."/>
            <person name="Liu Z."/>
            <person name="Lutz R."/>
            <person name="Lynch J.A."/>
            <person name="da Fonseca R.N."/>
            <person name="Posnien N."/>
            <person name="Reuter R."/>
            <person name="Roth S."/>
            <person name="Savard J."/>
            <person name="Schinko J.B."/>
            <person name="Schmitt C."/>
            <person name="Schoppmeier M."/>
            <person name="Schroder R."/>
            <person name="Shippy T.D."/>
            <person name="Simonnet F."/>
            <person name="Marques-Souza H."/>
            <person name="Tautz D."/>
            <person name="Tomoyasu Y."/>
            <person name="Trauner J."/>
            <person name="Van der Zee M."/>
            <person name="Vervoort M."/>
            <person name="Wittkopp N."/>
            <person name="Wimmer E.A."/>
            <person name="Yang X."/>
            <person name="Jones A.K."/>
            <person name="Sattelle D.B."/>
            <person name="Ebert P.R."/>
            <person name="Nelson D."/>
            <person name="Scott J.G."/>
            <person name="Beeman R.W."/>
            <person name="Muthukrishnan S."/>
            <person name="Kramer K.J."/>
            <person name="Arakane Y."/>
            <person name="Beeman R.W."/>
            <person name="Zhu Q."/>
            <person name="Hogenkamp D."/>
            <person name="Dixit R."/>
            <person name="Oppert B."/>
            <person name="Jiang H."/>
            <person name="Zou Z."/>
            <person name="Marshall J."/>
            <person name="Elpidina E."/>
            <person name="Vinokurov K."/>
            <person name="Oppert C."/>
            <person name="Zou Z."/>
            <person name="Evans J."/>
            <person name="Lu Z."/>
            <person name="Zhao P."/>
            <person name="Sumathipala N."/>
            <person name="Altincicek B."/>
            <person name="Vilcinskas A."/>
            <person name="Williams M."/>
            <person name="Hultmark D."/>
            <person name="Hetru C."/>
            <person name="Jiang H."/>
            <person name="Grimmelikhuijzen C.J."/>
            <person name="Hauser F."/>
            <person name="Cazzamali G."/>
            <person name="Williamson M."/>
            <person name="Park Y."/>
            <person name="Li B."/>
            <person name="Tanaka Y."/>
            <person name="Predel R."/>
            <person name="Neupert S."/>
            <person name="Schachtner J."/>
            <person name="Verleyen P."/>
            <person name="Raible F."/>
            <person name="Bork P."/>
            <person name="Friedrich M."/>
            <person name="Walden K.K."/>
            <person name="Robertson H.M."/>
            <person name="Angeli S."/>
            <person name="Foret S."/>
            <person name="Bucher G."/>
            <person name="Schuetz S."/>
            <person name="Maleszka R."/>
            <person name="Wimmer E.A."/>
            <person name="Beeman R.W."/>
            <person name="Lorenzen M."/>
            <person name="Tomoyasu Y."/>
            <person name="Miller S.C."/>
            <person name="Grossmann D."/>
            <person name="Bucher G."/>
        </authorList>
    </citation>
    <scope>NUCLEOTIDE SEQUENCE [LARGE SCALE GENOMIC DNA]</scope>
    <source>
        <strain evidence="2 3">Georgia GA2</strain>
    </source>
</reference>
<keyword evidence="3" id="KW-1185">Reference proteome</keyword>
<evidence type="ECO:0000313" key="3">
    <source>
        <dbReference type="Proteomes" id="UP000007266"/>
    </source>
</evidence>
<gene>
    <name evidence="2" type="primary">AUGUSTUS-3.0.2_15196</name>
    <name evidence="2" type="ORF">TcasGA2_TC015196</name>
</gene>
<feature type="compositionally biased region" description="Low complexity" evidence="1">
    <location>
        <begin position="368"/>
        <end position="377"/>
    </location>
</feature>
<dbReference type="AlphaFoldDB" id="D2A5C9"/>
<organism evidence="2 3">
    <name type="scientific">Tribolium castaneum</name>
    <name type="common">Red flour beetle</name>
    <dbReference type="NCBI Taxonomy" id="7070"/>
    <lineage>
        <taxon>Eukaryota</taxon>
        <taxon>Metazoa</taxon>
        <taxon>Ecdysozoa</taxon>
        <taxon>Arthropoda</taxon>
        <taxon>Hexapoda</taxon>
        <taxon>Insecta</taxon>
        <taxon>Pterygota</taxon>
        <taxon>Neoptera</taxon>
        <taxon>Endopterygota</taxon>
        <taxon>Coleoptera</taxon>
        <taxon>Polyphaga</taxon>
        <taxon>Cucujiformia</taxon>
        <taxon>Tenebrionidae</taxon>
        <taxon>Tenebrionidae incertae sedis</taxon>
        <taxon>Tribolium</taxon>
    </lineage>
</organism>
<dbReference type="InParanoid" id="D2A5C9"/>
<dbReference type="KEGG" id="tca:103313370"/>
<dbReference type="OrthoDB" id="10464552at2759"/>
<feature type="compositionally biased region" description="Basic residues" evidence="1">
    <location>
        <begin position="282"/>
        <end position="300"/>
    </location>
</feature>
<feature type="region of interest" description="Disordered" evidence="1">
    <location>
        <begin position="331"/>
        <end position="436"/>
    </location>
</feature>
<dbReference type="HOGENOM" id="CLU_601782_0_0_1"/>
<reference evidence="2 3" key="2">
    <citation type="journal article" date="2010" name="Nucleic Acids Res.">
        <title>BeetleBase in 2010: revisions to provide comprehensive genomic information for Tribolium castaneum.</title>
        <authorList>
            <person name="Kim H.S."/>
            <person name="Murphy T."/>
            <person name="Xia J."/>
            <person name="Caragea D."/>
            <person name="Park Y."/>
            <person name="Beeman R.W."/>
            <person name="Lorenzen M.D."/>
            <person name="Butcher S."/>
            <person name="Manak J.R."/>
            <person name="Brown S.J."/>
        </authorList>
    </citation>
    <scope>GENOME REANNOTATION</scope>
    <source>
        <strain evidence="2 3">Georgia GA2</strain>
    </source>
</reference>
<feature type="region of interest" description="Disordered" evidence="1">
    <location>
        <begin position="258"/>
        <end position="302"/>
    </location>
</feature>
<protein>
    <submittedName>
        <fullName evidence="2">Uncharacterized protein</fullName>
    </submittedName>
</protein>